<gene>
    <name evidence="1" type="ORF">B5D82_12170</name>
</gene>
<evidence type="ECO:0000313" key="2">
    <source>
        <dbReference type="Proteomes" id="UP000202259"/>
    </source>
</evidence>
<dbReference type="RefSeq" id="WP_081151862.1">
    <property type="nucleotide sequence ID" value="NZ_CP020465.1"/>
</dbReference>
<keyword evidence="2" id="KW-1185">Reference proteome</keyword>
<reference evidence="1 2" key="1">
    <citation type="submission" date="2017-08" db="EMBL/GenBank/DDBJ databases">
        <title>Complete genome of Colwellia sp. NB097-1, a psychrophile bacterium ioslated from Bering Sea.</title>
        <authorList>
            <person name="Chen X."/>
        </authorList>
    </citation>
    <scope>NUCLEOTIDE SEQUENCE [LARGE SCALE GENOMIC DNA]</scope>
    <source>
        <strain evidence="1 2">NB097-1</strain>
    </source>
</reference>
<sequence>MNRINFIALFMLLPFQSQAEIEPAKVRIVTEHLAPFQISENHKLIGGIVAIEVQQLINKVLPENKIEVLPWARAFQIASERPNTIIFSLVRTPDREDKFIWIGKVAHVPMELITLKSSKLQPISKLSELKDIQIGVKRLDAVTIWLANQGLQFDKELVEIVNTLTTMQMLEKGRIDVIPSTQQVIEFYCKKTGCKMSDFKTIYTLKALSEDFYLAVSLGTDENLVKQLRAEFPKLNLPVH</sequence>
<dbReference type="SUPFAM" id="SSF53850">
    <property type="entry name" value="Periplasmic binding protein-like II"/>
    <property type="match status" value="1"/>
</dbReference>
<dbReference type="EMBL" id="CP020465">
    <property type="protein sequence ID" value="ASP48455.1"/>
    <property type="molecule type" value="Genomic_DNA"/>
</dbReference>
<accession>A0A222G977</accession>
<evidence type="ECO:0000313" key="1">
    <source>
        <dbReference type="EMBL" id="ASP48455.1"/>
    </source>
</evidence>
<dbReference type="KEGG" id="cber:B5D82_12170"/>
<protein>
    <submittedName>
        <fullName evidence="1">Uncharacterized protein</fullName>
    </submittedName>
</protein>
<proteinExistence type="predicted"/>
<dbReference type="OrthoDB" id="8587856at2"/>
<organism evidence="1 2">
    <name type="scientific">Cognaticolwellia beringensis</name>
    <dbReference type="NCBI Taxonomy" id="1967665"/>
    <lineage>
        <taxon>Bacteria</taxon>
        <taxon>Pseudomonadati</taxon>
        <taxon>Pseudomonadota</taxon>
        <taxon>Gammaproteobacteria</taxon>
        <taxon>Alteromonadales</taxon>
        <taxon>Colwelliaceae</taxon>
        <taxon>Cognaticolwellia</taxon>
    </lineage>
</organism>
<dbReference type="Gene3D" id="3.40.190.10">
    <property type="entry name" value="Periplasmic binding protein-like II"/>
    <property type="match status" value="2"/>
</dbReference>
<dbReference type="PANTHER" id="PTHR38834:SF3">
    <property type="entry name" value="SOLUTE-BINDING PROTEIN FAMILY 3_N-TERMINAL DOMAIN-CONTAINING PROTEIN"/>
    <property type="match status" value="1"/>
</dbReference>
<dbReference type="AlphaFoldDB" id="A0A222G977"/>
<name>A0A222G977_9GAMM</name>
<dbReference type="PANTHER" id="PTHR38834">
    <property type="entry name" value="PERIPLASMIC SUBSTRATE BINDING PROTEIN FAMILY 3"/>
    <property type="match status" value="1"/>
</dbReference>
<dbReference type="Proteomes" id="UP000202259">
    <property type="component" value="Chromosome"/>
</dbReference>